<accession>A0A8T2PR55</accession>
<organism evidence="2 3">
    <name type="scientific">Albula glossodonta</name>
    <name type="common">roundjaw bonefish</name>
    <dbReference type="NCBI Taxonomy" id="121402"/>
    <lineage>
        <taxon>Eukaryota</taxon>
        <taxon>Metazoa</taxon>
        <taxon>Chordata</taxon>
        <taxon>Craniata</taxon>
        <taxon>Vertebrata</taxon>
        <taxon>Euteleostomi</taxon>
        <taxon>Actinopterygii</taxon>
        <taxon>Neopterygii</taxon>
        <taxon>Teleostei</taxon>
        <taxon>Albuliformes</taxon>
        <taxon>Albulidae</taxon>
        <taxon>Albula</taxon>
    </lineage>
</organism>
<protein>
    <submittedName>
        <fullName evidence="2">Uncharacterized protein</fullName>
    </submittedName>
</protein>
<comment type="caution">
    <text evidence="2">The sequence shown here is derived from an EMBL/GenBank/DDBJ whole genome shotgun (WGS) entry which is preliminary data.</text>
</comment>
<evidence type="ECO:0000256" key="1">
    <source>
        <dbReference type="SAM" id="MobiDB-lite"/>
    </source>
</evidence>
<dbReference type="AlphaFoldDB" id="A0A8T2PR55"/>
<name>A0A8T2PR55_9TELE</name>
<reference evidence="2" key="1">
    <citation type="thesis" date="2021" institute="BYU ScholarsArchive" country="Provo, UT, USA">
        <title>Applications of and Algorithms for Genome Assembly and Genomic Analyses with an Emphasis on Marine Teleosts.</title>
        <authorList>
            <person name="Pickett B.D."/>
        </authorList>
    </citation>
    <scope>NUCLEOTIDE SEQUENCE</scope>
    <source>
        <strain evidence="2">HI-2016</strain>
    </source>
</reference>
<gene>
    <name evidence="2" type="ORF">JZ751_011967</name>
</gene>
<dbReference type="Proteomes" id="UP000824540">
    <property type="component" value="Unassembled WGS sequence"/>
</dbReference>
<evidence type="ECO:0000313" key="3">
    <source>
        <dbReference type="Proteomes" id="UP000824540"/>
    </source>
</evidence>
<evidence type="ECO:0000313" key="2">
    <source>
        <dbReference type="EMBL" id="KAG9353843.1"/>
    </source>
</evidence>
<dbReference type="EMBL" id="JAFBMS010000003">
    <property type="protein sequence ID" value="KAG9353843.1"/>
    <property type="molecule type" value="Genomic_DNA"/>
</dbReference>
<sequence>MVTSATEQVLEGECEPGLAFTWSDSWATQAQMEARAAVEDQLLREQKQGTPTPGTAGRDCSGPGRSWLFWWFRAGSARPTMDIALHRMLKAGQQRTTENQ</sequence>
<keyword evidence="3" id="KW-1185">Reference proteome</keyword>
<proteinExistence type="predicted"/>
<feature type="region of interest" description="Disordered" evidence="1">
    <location>
        <begin position="41"/>
        <end position="62"/>
    </location>
</feature>